<keyword evidence="2" id="KW-0805">Transcription regulation</keyword>
<evidence type="ECO:0000256" key="2">
    <source>
        <dbReference type="ARBA" id="ARBA00023015"/>
    </source>
</evidence>
<keyword evidence="4" id="KW-0804">Transcription</keyword>
<evidence type="ECO:0000313" key="8">
    <source>
        <dbReference type="EMBL" id="OAL34490.1"/>
    </source>
</evidence>
<dbReference type="PANTHER" id="PTHR47171:SF1">
    <property type="entry name" value="ZN(II)2CYS6 TRANSCRIPTION FACTOR (EUROFUNG)"/>
    <property type="match status" value="1"/>
</dbReference>
<dbReference type="EMBL" id="LVCJ01000039">
    <property type="protein sequence ID" value="OAL34490.1"/>
    <property type="molecule type" value="Genomic_DNA"/>
</dbReference>
<dbReference type="GO" id="GO:0008270">
    <property type="term" value="F:zinc ion binding"/>
    <property type="evidence" value="ECO:0007669"/>
    <property type="project" value="InterPro"/>
</dbReference>
<feature type="compositionally biased region" description="Polar residues" evidence="6">
    <location>
        <begin position="36"/>
        <end position="46"/>
    </location>
</feature>
<dbReference type="OrthoDB" id="5121955at2759"/>
<dbReference type="Pfam" id="PF04082">
    <property type="entry name" value="Fungal_trans"/>
    <property type="match status" value="1"/>
</dbReference>
<evidence type="ECO:0000313" key="9">
    <source>
        <dbReference type="Proteomes" id="UP000185904"/>
    </source>
</evidence>
<keyword evidence="1" id="KW-0862">Zinc</keyword>
<keyword evidence="5" id="KW-0539">Nucleus</keyword>
<evidence type="ECO:0000259" key="7">
    <source>
        <dbReference type="Pfam" id="PF04082"/>
    </source>
</evidence>
<dbReference type="PANTHER" id="PTHR47171">
    <property type="entry name" value="FARA-RELATED"/>
    <property type="match status" value="1"/>
</dbReference>
<evidence type="ECO:0000256" key="6">
    <source>
        <dbReference type="SAM" id="MobiDB-lite"/>
    </source>
</evidence>
<dbReference type="CDD" id="cd12148">
    <property type="entry name" value="fungal_TF_MHR"/>
    <property type="match status" value="1"/>
</dbReference>
<reference evidence="8 9" key="1">
    <citation type="submission" date="2016-03" db="EMBL/GenBank/DDBJ databases">
        <title>The draft genome sequence of Fonsecaea nubica causative agent of cutaneous subcutaneous infection in human host.</title>
        <authorList>
            <person name="Costa F."/>
            <person name="Sybren D.H."/>
            <person name="Raittz R.T."/>
            <person name="Weiss V.A."/>
            <person name="Leao A.C."/>
            <person name="Gomes R."/>
            <person name="De Souza E.M."/>
            <person name="Pedrosa F.O."/>
            <person name="Steffens M.B."/>
            <person name="Bombassaro A."/>
            <person name="Tadra-Sfeir M.Z."/>
            <person name="Moreno L.F."/>
            <person name="Najafzadeh M.J."/>
            <person name="Felipe M.S."/>
            <person name="Teixeira M."/>
            <person name="Sun J."/>
            <person name="Xi L."/>
            <person name="Castro M.A."/>
            <person name="Vicente V.A."/>
        </authorList>
    </citation>
    <scope>NUCLEOTIDE SEQUENCE [LARGE SCALE GENOMIC DNA]</scope>
    <source>
        <strain evidence="8 9">CBS 269.64</strain>
    </source>
</reference>
<dbReference type="GeneID" id="34589748"/>
<evidence type="ECO:0000256" key="3">
    <source>
        <dbReference type="ARBA" id="ARBA00023125"/>
    </source>
</evidence>
<sequence length="669" mass="74950">MPAGEYNVATSEPVQQQDGQQGRNSGVRPSPAATDQAASISSTLDSATKEEDVHFRICEEMSRPRQVALSPSPQSQNTDRHEVIELHEGVNPMTILGEALGRQHPNRFVRVIVEDNHPKSYPRQYIAGFDYADVVYLEAKGGLSLPPRPIRDELLRLYFSHVYPYAPILDRVKFMQDYAADQHSTFVLQSLFANVVPYAPEHLLRQAGYEDRITAQKQLYAKAALLYDMGYEKNQLYLLQGSIMLSSLSFSYAIDKDYRYWLTNAGRIATQMGLHRNYVSQNLGRRSKRLFRSIWWVLYDRDTLLTISGLDNLKRFDERYCDTAPLEESDWEDEDEVPAEFRDILPPVTRVQKAFMMEYSKLSIISGYFIRDFKTPAKPPTFVEIDRLSNQITSWRKQLPLEIIHALQDEWTPDHVLILVLLAMGYRLEAVFARAAKDHYRTSGSSSGGDAGCMQRMAQRQENAMFELSTMIQRASLHDVLHLCPLSLRHIAPTDEKCADSMTCACTILAMRIEIALDPSTSPHKQRATKAQILAELEHVRESCKYWNSLIWTVRMFEAVIARTGLGAVGAGGTSVSPNGSSEAEADEDVASVSHNGVGPGGGGGYGDASHRRMEQAPNDLLEGGRDLDAGAQVTDDVFGILPVTDDYDWLEGLFGAPRSDVGDPAVIF</sequence>
<dbReference type="GO" id="GO:0003677">
    <property type="term" value="F:DNA binding"/>
    <property type="evidence" value="ECO:0007669"/>
    <property type="project" value="UniProtKB-KW"/>
</dbReference>
<evidence type="ECO:0000256" key="4">
    <source>
        <dbReference type="ARBA" id="ARBA00023163"/>
    </source>
</evidence>
<dbReference type="InterPro" id="IPR052073">
    <property type="entry name" value="Amide_Lactam_Regulators"/>
</dbReference>
<protein>
    <recommendedName>
        <fullName evidence="7">Xylanolytic transcriptional activator regulatory domain-containing protein</fullName>
    </recommendedName>
</protein>
<proteinExistence type="predicted"/>
<comment type="caution">
    <text evidence="8">The sequence shown here is derived from an EMBL/GenBank/DDBJ whole genome shotgun (WGS) entry which is preliminary data.</text>
</comment>
<feature type="region of interest" description="Disordered" evidence="6">
    <location>
        <begin position="572"/>
        <end position="612"/>
    </location>
</feature>
<feature type="domain" description="Xylanolytic transcriptional activator regulatory" evidence="7">
    <location>
        <begin position="155"/>
        <end position="307"/>
    </location>
</feature>
<feature type="region of interest" description="Disordered" evidence="6">
    <location>
        <begin position="1"/>
        <end position="49"/>
    </location>
</feature>
<dbReference type="Proteomes" id="UP000185904">
    <property type="component" value="Unassembled WGS sequence"/>
</dbReference>
<dbReference type="InterPro" id="IPR007219">
    <property type="entry name" value="XnlR_reg_dom"/>
</dbReference>
<feature type="compositionally biased region" description="Gly residues" evidence="6">
    <location>
        <begin position="598"/>
        <end position="607"/>
    </location>
</feature>
<dbReference type="RefSeq" id="XP_022499502.1">
    <property type="nucleotide sequence ID" value="XM_022644624.1"/>
</dbReference>
<dbReference type="AlphaFoldDB" id="A0A178CX71"/>
<dbReference type="GO" id="GO:0006351">
    <property type="term" value="P:DNA-templated transcription"/>
    <property type="evidence" value="ECO:0007669"/>
    <property type="project" value="InterPro"/>
</dbReference>
<name>A0A178CX71_9EURO</name>
<feature type="compositionally biased region" description="Polar residues" evidence="6">
    <location>
        <begin position="8"/>
        <end position="24"/>
    </location>
</feature>
<evidence type="ECO:0000256" key="1">
    <source>
        <dbReference type="ARBA" id="ARBA00022833"/>
    </source>
</evidence>
<gene>
    <name evidence="8" type="ORF">AYO20_06333</name>
</gene>
<organism evidence="8 9">
    <name type="scientific">Fonsecaea nubica</name>
    <dbReference type="NCBI Taxonomy" id="856822"/>
    <lineage>
        <taxon>Eukaryota</taxon>
        <taxon>Fungi</taxon>
        <taxon>Dikarya</taxon>
        <taxon>Ascomycota</taxon>
        <taxon>Pezizomycotina</taxon>
        <taxon>Eurotiomycetes</taxon>
        <taxon>Chaetothyriomycetidae</taxon>
        <taxon>Chaetothyriales</taxon>
        <taxon>Herpotrichiellaceae</taxon>
        <taxon>Fonsecaea</taxon>
    </lineage>
</organism>
<evidence type="ECO:0000256" key="5">
    <source>
        <dbReference type="ARBA" id="ARBA00023242"/>
    </source>
</evidence>
<accession>A0A178CX71</accession>
<keyword evidence="9" id="KW-1185">Reference proteome</keyword>
<keyword evidence="3" id="KW-0238">DNA-binding</keyword>